<dbReference type="RefSeq" id="WP_002574011.1">
    <property type="nucleotide sequence ID" value="NZ_BAABZS010000001.1"/>
</dbReference>
<feature type="domain" description="Heparin-sulfate lyase N-terminal" evidence="6">
    <location>
        <begin position="238"/>
        <end position="336"/>
    </location>
</feature>
<sequence length="700" mass="78778">MENKKIDMKWCSGYCRQYWPEECAHILRIADDAVAQRFLFDLPWDMEQTVKAVTFEGKIDWRHMPEGDPEFIYQFNRHRYWICLGQAYALTGDGKYAGCFVNQLYSWLEDNPINQETKNTTWRTIEAGIRGENWVKAMEYFEDCPVVTRAVRERFLEGLRVHGEYLMDCRVPFSDKSNWGVLESHGLFAIGAYLMKCRGNASGEGVVGAAAYDTDAHDTAAHDTAATDTAAGLARRGEAYVAEAVLRLVRELDIQIMDDGVQWEQSPMYHNEVLRCLLEVLRVAGQQGISLPRSLPEKARAMALADLAWMKPDRTQPLNGDSDRTDLRDVFTSAAWILKDNRLRYAGYDRLDFESVWDLGADAALEYESMRSETPECLFHALEQSGNWCLRSGWDRNADYLHFKCGSLGGGHGHFDKLHVDLSIAGEDVLIDSGRYTYVDGSLRRQLKSSCAHNVPVVDWQEYTQCTGSWDVKGRTAPAGQDWSQKGPYTFLQGTHLGYLPAGVLVNRRIISIGTRIHVIADEFYGTGTHVLSQVFHLNPAGSVEMREDGFLYHGIRAEAAFYRVDPWSGGGGGKMELEETPVSFHYNQLEYAPCVSLWRESALPCSMLTVAAGYETGSGNPYTVSRVSVTSPVTGRCLKDEEAEAVRIQDGKHSWLVVLNHLETGADGEYIGAEGRYGLGRVMVCDEADRESRMTVLQW</sequence>
<protein>
    <submittedName>
        <fullName evidence="7">Heparin-sulfate lyase</fullName>
        <ecNumber evidence="7">4.2.2.8</ecNumber>
    </submittedName>
</protein>
<dbReference type="GeneID" id="23111470"/>
<dbReference type="EC" id="4.2.2.8" evidence="7"/>
<dbReference type="InterPro" id="IPR031680">
    <property type="entry name" value="Hepar_II_III_N"/>
</dbReference>
<evidence type="ECO:0000313" key="7">
    <source>
        <dbReference type="EMBL" id="VYT57620.1"/>
    </source>
</evidence>
<name>A0A6N2XVS0_9FIRM</name>
<dbReference type="Gene3D" id="2.70.98.70">
    <property type="match status" value="1"/>
</dbReference>
<dbReference type="GO" id="GO:0042597">
    <property type="term" value="C:periplasmic space"/>
    <property type="evidence" value="ECO:0007669"/>
    <property type="project" value="UniProtKB-SubCell"/>
</dbReference>
<dbReference type="SUPFAM" id="SSF48230">
    <property type="entry name" value="Chondroitin AC/alginate lyase"/>
    <property type="match status" value="1"/>
</dbReference>
<dbReference type="AlphaFoldDB" id="A0A6N2XVS0"/>
<dbReference type="Pfam" id="PF16889">
    <property type="entry name" value="Hepar_II_III_N"/>
    <property type="match status" value="2"/>
</dbReference>
<evidence type="ECO:0000256" key="1">
    <source>
        <dbReference type="ARBA" id="ARBA00004418"/>
    </source>
</evidence>
<dbReference type="EMBL" id="CACRTF010000032">
    <property type="protein sequence ID" value="VYT57620.1"/>
    <property type="molecule type" value="Genomic_DNA"/>
</dbReference>
<dbReference type="Gene3D" id="1.50.10.100">
    <property type="entry name" value="Chondroitin AC/alginate lyase"/>
    <property type="match status" value="1"/>
</dbReference>
<keyword evidence="4 7" id="KW-0456">Lyase</keyword>
<feature type="domain" description="Heparinase II/III-like C-terminal" evidence="5">
    <location>
        <begin position="383"/>
        <end position="588"/>
    </location>
</feature>
<evidence type="ECO:0000256" key="2">
    <source>
        <dbReference type="ARBA" id="ARBA00022729"/>
    </source>
</evidence>
<dbReference type="PANTHER" id="PTHR39210:SF1">
    <property type="entry name" value="HEPARIN-SULFATE LYASE"/>
    <property type="match status" value="1"/>
</dbReference>
<evidence type="ECO:0000259" key="6">
    <source>
        <dbReference type="Pfam" id="PF16889"/>
    </source>
</evidence>
<accession>A0A6N2XVS0</accession>
<evidence type="ECO:0000256" key="4">
    <source>
        <dbReference type="ARBA" id="ARBA00023239"/>
    </source>
</evidence>
<dbReference type="InterPro" id="IPR012480">
    <property type="entry name" value="Hepar_II_III_C"/>
</dbReference>
<comment type="subcellular location">
    <subcellularLocation>
        <location evidence="1">Periplasm</location>
    </subcellularLocation>
</comment>
<gene>
    <name evidence="7" type="primary">hepC_2</name>
    <name evidence="7" type="ORF">CBLFYP116_00683</name>
</gene>
<proteinExistence type="predicted"/>
<keyword evidence="3" id="KW-0574">Periplasm</keyword>
<reference evidence="7" key="1">
    <citation type="submission" date="2019-11" db="EMBL/GenBank/DDBJ databases">
        <authorList>
            <person name="Feng L."/>
        </authorList>
    </citation>
    <scope>NUCLEOTIDE SEQUENCE</scope>
    <source>
        <strain evidence="7">CbolteaeLFYP116</strain>
    </source>
</reference>
<organism evidence="7">
    <name type="scientific">Enterocloster bolteae</name>
    <dbReference type="NCBI Taxonomy" id="208479"/>
    <lineage>
        <taxon>Bacteria</taxon>
        <taxon>Bacillati</taxon>
        <taxon>Bacillota</taxon>
        <taxon>Clostridia</taxon>
        <taxon>Lachnospirales</taxon>
        <taxon>Lachnospiraceae</taxon>
        <taxon>Enterocloster</taxon>
    </lineage>
</organism>
<keyword evidence="2" id="KW-0732">Signal</keyword>
<dbReference type="Pfam" id="PF07940">
    <property type="entry name" value="Hepar_II_III_C"/>
    <property type="match status" value="1"/>
</dbReference>
<evidence type="ECO:0000256" key="3">
    <source>
        <dbReference type="ARBA" id="ARBA00022764"/>
    </source>
</evidence>
<dbReference type="InterPro" id="IPR008929">
    <property type="entry name" value="Chondroitin_lyas"/>
</dbReference>
<dbReference type="GO" id="GO:0015021">
    <property type="term" value="F:heparin-sulfate lyase activity"/>
    <property type="evidence" value="ECO:0007669"/>
    <property type="project" value="UniProtKB-EC"/>
</dbReference>
<feature type="domain" description="Heparin-sulfate lyase N-terminal" evidence="6">
    <location>
        <begin position="28"/>
        <end position="194"/>
    </location>
</feature>
<dbReference type="PANTHER" id="PTHR39210">
    <property type="entry name" value="HEPARIN-SULFATE LYASE"/>
    <property type="match status" value="1"/>
</dbReference>
<evidence type="ECO:0000259" key="5">
    <source>
        <dbReference type="Pfam" id="PF07940"/>
    </source>
</evidence>